<dbReference type="SUPFAM" id="SSF57756">
    <property type="entry name" value="Retrovirus zinc finger-like domains"/>
    <property type="match status" value="1"/>
</dbReference>
<feature type="non-terminal residue" evidence="4">
    <location>
        <position position="522"/>
    </location>
</feature>
<keyword evidence="1" id="KW-0863">Zinc-finger</keyword>
<protein>
    <recommendedName>
        <fullName evidence="3">CCHC-type domain-containing protein</fullName>
    </recommendedName>
</protein>
<keyword evidence="5" id="KW-1185">Reference proteome</keyword>
<reference evidence="4" key="1">
    <citation type="submission" date="2023-10" db="EMBL/GenBank/DDBJ databases">
        <authorList>
            <person name="Chen Y."/>
            <person name="Shah S."/>
            <person name="Dougan E. K."/>
            <person name="Thang M."/>
            <person name="Chan C."/>
        </authorList>
    </citation>
    <scope>NUCLEOTIDE SEQUENCE [LARGE SCALE GENOMIC DNA]</scope>
</reference>
<dbReference type="InterPro" id="IPR001878">
    <property type="entry name" value="Znf_CCHC"/>
</dbReference>
<feature type="compositionally biased region" description="Polar residues" evidence="2">
    <location>
        <begin position="157"/>
        <end position="169"/>
    </location>
</feature>
<keyword evidence="1" id="KW-0479">Metal-binding</keyword>
<sequence length="522" mass="57074">AQQARQPPTEAPPPAPTEAEDPWTRWDPWARTTSNSSGSWWNSWWSSWWGADGSNSSWWQGVPSTDDGTVWVTIARPDELLVPHGLLRGGGERAAEAPAWPGAPAQPDARAEARPLPSAPVQSGLPAGLAQERAAGWTATLVPPPPTPWAPTETGASVSTWRPSDTQGPTPWGGFERLDTHVVAIKRWSKRTGLPAEQQAGKVIDGLPMNLQERLLHQQEELDSAEGPNVLIDFLKKCRGDQDGDEAKESFVLVLESTEMRPGETYAQYVMRRDTQVRAARKHGLDLPESVQEGENTRGQDVYFEFEGDLIMDNEAAAAFYEAIAAQGLDEERAIVALAAVLDEKREKEGRLRKWTESRELKKAIARDRDFDSKRAGGRRAPRPSAGKQRLSIARLKEKTRCANCGQKGHWRKDCTNPCAPKSEVRDRGQEGAAGAKGSTRVAASSDGGPFLVGGARVREICALGAPGSADRPDQEINLLEIDGEEPEGMVDTAAGQALAGENQLRDLQLKYREKGWSIPMR</sequence>
<feature type="region of interest" description="Disordered" evidence="2">
    <location>
        <begin position="1"/>
        <end position="40"/>
    </location>
</feature>
<dbReference type="Gene3D" id="4.10.60.10">
    <property type="entry name" value="Zinc finger, CCHC-type"/>
    <property type="match status" value="1"/>
</dbReference>
<accession>A0ABN9T7W3</accession>
<dbReference type="SMART" id="SM00343">
    <property type="entry name" value="ZnF_C2HC"/>
    <property type="match status" value="1"/>
</dbReference>
<feature type="domain" description="CCHC-type" evidence="3">
    <location>
        <begin position="401"/>
        <end position="417"/>
    </location>
</feature>
<dbReference type="PROSITE" id="PS50158">
    <property type="entry name" value="ZF_CCHC"/>
    <property type="match status" value="1"/>
</dbReference>
<feature type="region of interest" description="Disordered" evidence="2">
    <location>
        <begin position="142"/>
        <end position="175"/>
    </location>
</feature>
<feature type="non-terminal residue" evidence="4">
    <location>
        <position position="1"/>
    </location>
</feature>
<proteinExistence type="predicted"/>
<evidence type="ECO:0000259" key="3">
    <source>
        <dbReference type="PROSITE" id="PS50158"/>
    </source>
</evidence>
<organism evidence="4 5">
    <name type="scientific">Prorocentrum cordatum</name>
    <dbReference type="NCBI Taxonomy" id="2364126"/>
    <lineage>
        <taxon>Eukaryota</taxon>
        <taxon>Sar</taxon>
        <taxon>Alveolata</taxon>
        <taxon>Dinophyceae</taxon>
        <taxon>Prorocentrales</taxon>
        <taxon>Prorocentraceae</taxon>
        <taxon>Prorocentrum</taxon>
    </lineage>
</organism>
<dbReference type="Pfam" id="PF00098">
    <property type="entry name" value="zf-CCHC"/>
    <property type="match status" value="1"/>
</dbReference>
<dbReference type="EMBL" id="CAUYUJ010014437">
    <property type="protein sequence ID" value="CAK0841200.1"/>
    <property type="molecule type" value="Genomic_DNA"/>
</dbReference>
<comment type="caution">
    <text evidence="4">The sequence shown here is derived from an EMBL/GenBank/DDBJ whole genome shotgun (WGS) entry which is preliminary data.</text>
</comment>
<keyword evidence="1" id="KW-0862">Zinc</keyword>
<feature type="compositionally biased region" description="Low complexity" evidence="2">
    <location>
        <begin position="96"/>
        <end position="105"/>
    </location>
</feature>
<name>A0ABN9T7W3_9DINO</name>
<feature type="region of interest" description="Disordered" evidence="2">
    <location>
        <begin position="366"/>
        <end position="390"/>
    </location>
</feature>
<feature type="region of interest" description="Disordered" evidence="2">
    <location>
        <begin position="92"/>
        <end position="124"/>
    </location>
</feature>
<feature type="region of interest" description="Disordered" evidence="2">
    <location>
        <begin position="416"/>
        <end position="446"/>
    </location>
</feature>
<evidence type="ECO:0000256" key="1">
    <source>
        <dbReference type="PROSITE-ProRule" id="PRU00047"/>
    </source>
</evidence>
<dbReference type="InterPro" id="IPR036875">
    <property type="entry name" value="Znf_CCHC_sf"/>
</dbReference>
<evidence type="ECO:0000313" key="5">
    <source>
        <dbReference type="Proteomes" id="UP001189429"/>
    </source>
</evidence>
<gene>
    <name evidence="4" type="ORF">PCOR1329_LOCUS36469</name>
</gene>
<feature type="compositionally biased region" description="Basic and acidic residues" evidence="2">
    <location>
        <begin position="366"/>
        <end position="375"/>
    </location>
</feature>
<evidence type="ECO:0000313" key="4">
    <source>
        <dbReference type="EMBL" id="CAK0841200.1"/>
    </source>
</evidence>
<dbReference type="Proteomes" id="UP001189429">
    <property type="component" value="Unassembled WGS sequence"/>
</dbReference>
<evidence type="ECO:0000256" key="2">
    <source>
        <dbReference type="SAM" id="MobiDB-lite"/>
    </source>
</evidence>